<accession>A0A7X0JRS8</accession>
<dbReference type="RefSeq" id="WP_166850770.1">
    <property type="nucleotide sequence ID" value="NZ_JAAONY010000001.1"/>
</dbReference>
<dbReference type="PIRSF" id="PIRSF006324">
    <property type="entry name" value="LeuE"/>
    <property type="match status" value="1"/>
</dbReference>
<evidence type="ECO:0000256" key="3">
    <source>
        <dbReference type="ARBA" id="ARBA00022692"/>
    </source>
</evidence>
<feature type="transmembrane region" description="Helical" evidence="6">
    <location>
        <begin position="6"/>
        <end position="29"/>
    </location>
</feature>
<name>A0A7X0JRS8_9GAMM</name>
<keyword evidence="3 6" id="KW-0812">Transmembrane</keyword>
<feature type="transmembrane region" description="Helical" evidence="6">
    <location>
        <begin position="117"/>
        <end position="137"/>
    </location>
</feature>
<dbReference type="AlphaFoldDB" id="A0A7X0JRS8"/>
<dbReference type="GO" id="GO:0015171">
    <property type="term" value="F:amino acid transmembrane transporter activity"/>
    <property type="evidence" value="ECO:0007669"/>
    <property type="project" value="TreeGrafter"/>
</dbReference>
<dbReference type="PANTHER" id="PTHR30086">
    <property type="entry name" value="ARGININE EXPORTER PROTEIN ARGO"/>
    <property type="match status" value="1"/>
</dbReference>
<evidence type="ECO:0000256" key="4">
    <source>
        <dbReference type="ARBA" id="ARBA00022989"/>
    </source>
</evidence>
<proteinExistence type="predicted"/>
<dbReference type="FunCoup" id="A0A7X0JRS8">
    <property type="interactions" value="167"/>
</dbReference>
<dbReference type="Pfam" id="PF01810">
    <property type="entry name" value="LysE"/>
    <property type="match status" value="1"/>
</dbReference>
<keyword evidence="5 6" id="KW-0472">Membrane</keyword>
<evidence type="ECO:0000313" key="8">
    <source>
        <dbReference type="Proteomes" id="UP000528457"/>
    </source>
</evidence>
<comment type="subcellular location">
    <subcellularLocation>
        <location evidence="1">Cell membrane</location>
        <topology evidence="1">Multi-pass membrane protein</topology>
    </subcellularLocation>
</comment>
<evidence type="ECO:0000256" key="1">
    <source>
        <dbReference type="ARBA" id="ARBA00004651"/>
    </source>
</evidence>
<feature type="transmembrane region" description="Helical" evidence="6">
    <location>
        <begin position="78"/>
        <end position="96"/>
    </location>
</feature>
<dbReference type="PANTHER" id="PTHR30086:SF20">
    <property type="entry name" value="ARGININE EXPORTER PROTEIN ARGO-RELATED"/>
    <property type="match status" value="1"/>
</dbReference>
<evidence type="ECO:0000313" key="7">
    <source>
        <dbReference type="EMBL" id="MBB6520604.1"/>
    </source>
</evidence>
<evidence type="ECO:0000256" key="2">
    <source>
        <dbReference type="ARBA" id="ARBA00022475"/>
    </source>
</evidence>
<comment type="caution">
    <text evidence="7">The sequence shown here is derived from an EMBL/GenBank/DDBJ whole genome shotgun (WGS) entry which is preliminary data.</text>
</comment>
<dbReference type="EMBL" id="JACHHT010000001">
    <property type="protein sequence ID" value="MBB6520604.1"/>
    <property type="molecule type" value="Genomic_DNA"/>
</dbReference>
<sequence length="208" mass="22157">MFSLEILLAFITASTLLAFAPGPDNIFVLTQSAMSGPRAGIFITLGLCTGLIVHTLAVAAGVAALFQVSTVAFTALKMIGAAYLLYLAWGAFRAGTQEIDAEGDTRLSSSAYYRRGIIMNITNPKVAIFFLAFLPQFTQADTANVSVQVFILGAVFMAVSLICFSMIAILSGFLSAYLRRSPQAQLRLNQIAGGVFAILAIKLATTER</sequence>
<feature type="transmembrane region" description="Helical" evidence="6">
    <location>
        <begin position="41"/>
        <end position="66"/>
    </location>
</feature>
<keyword evidence="8" id="KW-1185">Reference proteome</keyword>
<dbReference type="InterPro" id="IPR001123">
    <property type="entry name" value="LeuE-type"/>
</dbReference>
<gene>
    <name evidence="7" type="ORF">HNR48_000882</name>
</gene>
<dbReference type="Proteomes" id="UP000528457">
    <property type="component" value="Unassembled WGS sequence"/>
</dbReference>
<organism evidence="7 8">
    <name type="scientific">Pseudoteredinibacter isoporae</name>
    <dbReference type="NCBI Taxonomy" id="570281"/>
    <lineage>
        <taxon>Bacteria</taxon>
        <taxon>Pseudomonadati</taxon>
        <taxon>Pseudomonadota</taxon>
        <taxon>Gammaproteobacteria</taxon>
        <taxon>Cellvibrionales</taxon>
        <taxon>Cellvibrionaceae</taxon>
        <taxon>Pseudoteredinibacter</taxon>
    </lineage>
</organism>
<evidence type="ECO:0000256" key="6">
    <source>
        <dbReference type="SAM" id="Phobius"/>
    </source>
</evidence>
<keyword evidence="4 6" id="KW-1133">Transmembrane helix</keyword>
<feature type="transmembrane region" description="Helical" evidence="6">
    <location>
        <begin position="149"/>
        <end position="174"/>
    </location>
</feature>
<dbReference type="InParanoid" id="A0A7X0JRS8"/>
<dbReference type="GO" id="GO:0005886">
    <property type="term" value="C:plasma membrane"/>
    <property type="evidence" value="ECO:0007669"/>
    <property type="project" value="UniProtKB-SubCell"/>
</dbReference>
<evidence type="ECO:0000256" key="5">
    <source>
        <dbReference type="ARBA" id="ARBA00023136"/>
    </source>
</evidence>
<reference evidence="7 8" key="1">
    <citation type="submission" date="2020-08" db="EMBL/GenBank/DDBJ databases">
        <title>Genomic Encyclopedia of Type Strains, Phase IV (KMG-IV): sequencing the most valuable type-strain genomes for metagenomic binning, comparative biology and taxonomic classification.</title>
        <authorList>
            <person name="Goeker M."/>
        </authorList>
    </citation>
    <scope>NUCLEOTIDE SEQUENCE [LARGE SCALE GENOMIC DNA]</scope>
    <source>
        <strain evidence="7 8">DSM 22368</strain>
    </source>
</reference>
<keyword evidence="2" id="KW-1003">Cell membrane</keyword>
<protein>
    <submittedName>
        <fullName evidence="7">Threonine/homoserine/homoserine lactone efflux protein</fullName>
    </submittedName>
</protein>